<dbReference type="InterPro" id="IPR036047">
    <property type="entry name" value="F-box-like_dom_sf"/>
</dbReference>
<organism evidence="3 4">
    <name type="scientific">Lactuca virosa</name>
    <dbReference type="NCBI Taxonomy" id="75947"/>
    <lineage>
        <taxon>Eukaryota</taxon>
        <taxon>Viridiplantae</taxon>
        <taxon>Streptophyta</taxon>
        <taxon>Embryophyta</taxon>
        <taxon>Tracheophyta</taxon>
        <taxon>Spermatophyta</taxon>
        <taxon>Magnoliopsida</taxon>
        <taxon>eudicotyledons</taxon>
        <taxon>Gunneridae</taxon>
        <taxon>Pentapetalae</taxon>
        <taxon>asterids</taxon>
        <taxon>campanulids</taxon>
        <taxon>Asterales</taxon>
        <taxon>Asteraceae</taxon>
        <taxon>Cichorioideae</taxon>
        <taxon>Cichorieae</taxon>
        <taxon>Lactucinae</taxon>
        <taxon>Lactuca</taxon>
    </lineage>
</organism>
<keyword evidence="4" id="KW-1185">Reference proteome</keyword>
<evidence type="ECO:0000313" key="3">
    <source>
        <dbReference type="EMBL" id="CAH1450129.1"/>
    </source>
</evidence>
<keyword evidence="1" id="KW-0472">Membrane</keyword>
<reference evidence="3 4" key="1">
    <citation type="submission" date="2022-01" db="EMBL/GenBank/DDBJ databases">
        <authorList>
            <person name="Xiong W."/>
            <person name="Schranz E."/>
        </authorList>
    </citation>
    <scope>NUCLEOTIDE SEQUENCE [LARGE SCALE GENOMIC DNA]</scope>
</reference>
<dbReference type="InterPro" id="IPR005174">
    <property type="entry name" value="KIB1-4_b-propeller"/>
</dbReference>
<dbReference type="Gene3D" id="1.20.1280.50">
    <property type="match status" value="2"/>
</dbReference>
<evidence type="ECO:0000259" key="2">
    <source>
        <dbReference type="SMART" id="SM00256"/>
    </source>
</evidence>
<dbReference type="SMART" id="SM00256">
    <property type="entry name" value="FBOX"/>
    <property type="match status" value="2"/>
</dbReference>
<dbReference type="PANTHER" id="PTHR45463:SF8">
    <property type="entry name" value="OS09G0392200 PROTEIN"/>
    <property type="match status" value="1"/>
</dbReference>
<dbReference type="Pfam" id="PF03478">
    <property type="entry name" value="Beta-prop_KIB1-4"/>
    <property type="match status" value="1"/>
</dbReference>
<accession>A0AAU9PJ72</accession>
<feature type="transmembrane region" description="Helical" evidence="1">
    <location>
        <begin position="307"/>
        <end position="327"/>
    </location>
</feature>
<keyword evidence="1" id="KW-0812">Transmembrane</keyword>
<evidence type="ECO:0000256" key="1">
    <source>
        <dbReference type="SAM" id="Phobius"/>
    </source>
</evidence>
<keyword evidence="1" id="KW-1133">Transmembrane helix</keyword>
<name>A0AAU9PJ72_9ASTR</name>
<dbReference type="EMBL" id="CAKMRJ010005634">
    <property type="protein sequence ID" value="CAH1450129.1"/>
    <property type="molecule type" value="Genomic_DNA"/>
</dbReference>
<dbReference type="PANTHER" id="PTHR45463">
    <property type="entry name" value="OS09G0392200 PROTEIN"/>
    <property type="match status" value="1"/>
</dbReference>
<dbReference type="CDD" id="cd09917">
    <property type="entry name" value="F-box_SF"/>
    <property type="match status" value="1"/>
</dbReference>
<evidence type="ECO:0000313" key="4">
    <source>
        <dbReference type="Proteomes" id="UP001157418"/>
    </source>
</evidence>
<feature type="domain" description="F-box" evidence="2">
    <location>
        <begin position="36"/>
        <end position="76"/>
    </location>
</feature>
<dbReference type="AlphaFoldDB" id="A0AAU9PJ72"/>
<sequence length="701" mass="81364">MGKTRSMNRKKKYDEASGTNRIKTCDKSGVTPWSYLPHDVLLLVMMRLGVVDILAFSGACKSWRSFALSNRNKFIVSKPPMSISIFHIDANETQYYINDFEGRKFKITLPHFAVGRRCIGVTGGYLILFNQKTYDCWLVNLIKRHEIHFPNVPHDVFCCPGYFRAILVFSHSMSGWVLVVLNKCYYRLWFSIAVNNRFFRSKIIPPTPTPTQASLSSLLSHDLGFQHLSLSPLFCIQLTPVVECRPKAVKVCSVCGIALSWYLRRIALFRRQQRKKQHRDRSLPANPSLLKKVVETKKPLRSFFSSLATKPLLLLLLLLLLPIISVLKIDIKNTNNRSCKLHITMPRMFNFLMSKRRRMNRKKKHDDASGARMKKIKTRDNSGVSSWSNFPHDVLLLVMTRLGVVDFIAFSGVCKSWRSFAVYNKKSFMVSKPPMSISTISSDTNEKEYYLNDFEGRKYKITLPCFAHGGRCIGVTGGYLILFNENTCDCWLVNLITRHELHFPDVPHYPHVPVYGVFCCPGLFRAILVFSPSMSEWVLVVLNICHQEIWFCIAGKREWTKVATRFNISDLHAFKGKIYILVSSKYSRSDEDEVVRLCEMELYPKPKLILLKTENFKKQDFTFPRIHELDFGEMKFVSREEKGEKYAFFLNTFMDGNTITLREMWDDIHSLYGRYAVNDKEEKDGFFNANMWYFFDDCFNV</sequence>
<protein>
    <recommendedName>
        <fullName evidence="2">F-box domain-containing protein</fullName>
    </recommendedName>
</protein>
<dbReference type="Pfam" id="PF00646">
    <property type="entry name" value="F-box"/>
    <property type="match status" value="2"/>
</dbReference>
<dbReference type="SUPFAM" id="SSF81383">
    <property type="entry name" value="F-box domain"/>
    <property type="match status" value="2"/>
</dbReference>
<dbReference type="Proteomes" id="UP001157418">
    <property type="component" value="Unassembled WGS sequence"/>
</dbReference>
<comment type="caution">
    <text evidence="3">The sequence shown here is derived from an EMBL/GenBank/DDBJ whole genome shotgun (WGS) entry which is preliminary data.</text>
</comment>
<feature type="domain" description="F-box" evidence="2">
    <location>
        <begin position="390"/>
        <end position="432"/>
    </location>
</feature>
<dbReference type="InterPro" id="IPR001810">
    <property type="entry name" value="F-box_dom"/>
</dbReference>
<proteinExistence type="predicted"/>
<gene>
    <name evidence="3" type="ORF">LVIROSA_LOCUS35566</name>
</gene>